<dbReference type="EMBL" id="LDJR01000056">
    <property type="protein sequence ID" value="OAK68491.1"/>
    <property type="molecule type" value="Genomic_DNA"/>
</dbReference>
<evidence type="ECO:0000313" key="1">
    <source>
        <dbReference type="EMBL" id="OAK68491.1"/>
    </source>
</evidence>
<dbReference type="PATRIC" id="fig|217031.6.peg.3358"/>
<keyword evidence="2" id="KW-1185">Reference proteome</keyword>
<reference evidence="1 2" key="1">
    <citation type="submission" date="2015-05" db="EMBL/GenBank/DDBJ databases">
        <title>Comparison of genome.</title>
        <authorList>
            <person name="Zheng Z."/>
            <person name="Sun M."/>
        </authorList>
    </citation>
    <scope>NUCLEOTIDE SEQUENCE [LARGE SCALE GENOMIC DNA]</scope>
    <source>
        <strain evidence="1 2">G25-74</strain>
    </source>
</reference>
<dbReference type="Proteomes" id="UP000077881">
    <property type="component" value="Unassembled WGS sequence"/>
</dbReference>
<dbReference type="RefSeq" id="WP_057982927.1">
    <property type="nucleotide sequence ID" value="NZ_JAGGKH010000014.1"/>
</dbReference>
<proteinExistence type="predicted"/>
<organism evidence="1 2">
    <name type="scientific">Lederbergia galactosidilytica</name>
    <dbReference type="NCBI Taxonomy" id="217031"/>
    <lineage>
        <taxon>Bacteria</taxon>
        <taxon>Bacillati</taxon>
        <taxon>Bacillota</taxon>
        <taxon>Bacilli</taxon>
        <taxon>Bacillales</taxon>
        <taxon>Bacillaceae</taxon>
        <taxon>Lederbergia</taxon>
    </lineage>
</organism>
<dbReference type="AlphaFoldDB" id="A0A177ZKH1"/>
<comment type="caution">
    <text evidence="1">The sequence shown here is derived from an EMBL/GenBank/DDBJ whole genome shotgun (WGS) entry which is preliminary data.</text>
</comment>
<protein>
    <submittedName>
        <fullName evidence="1">Uncharacterized protein</fullName>
    </submittedName>
</protein>
<dbReference type="OrthoDB" id="1645744at2"/>
<evidence type="ECO:0000313" key="2">
    <source>
        <dbReference type="Proteomes" id="UP000077881"/>
    </source>
</evidence>
<accession>A0A177ZKH1</accession>
<name>A0A177ZKH1_9BACI</name>
<dbReference type="Gene3D" id="3.90.1720.10">
    <property type="entry name" value="endopeptidase domain like (from Nostoc punctiforme)"/>
    <property type="match status" value="1"/>
</dbReference>
<dbReference type="SUPFAM" id="SSF54001">
    <property type="entry name" value="Cysteine proteinases"/>
    <property type="match status" value="1"/>
</dbReference>
<sequence>MGRKNVYILLTDTGTVLNRLIKFYTKQPYNHASIGFDINLSEVYSFGRKTASNPFVAGFAKEDIKENLFRQAGCAIYSLVVTEEQWARMNRFIRDIEAREEEYRYNLFGLVGVMLRKPINRRNAFFCSQFVAYVLKECNIFQFDRPISLVAPNDFLEIPELKLIYQGQLSDYPNQEMNEKIVKSVPFITIDM</sequence>
<gene>
    <name evidence="1" type="ORF">ABB05_15565</name>
</gene>
<dbReference type="InterPro" id="IPR038765">
    <property type="entry name" value="Papain-like_cys_pep_sf"/>
</dbReference>